<evidence type="ECO:0000256" key="3">
    <source>
        <dbReference type="ARBA" id="ARBA00023315"/>
    </source>
</evidence>
<organism evidence="4 5">
    <name type="scientific">Streptomyces koyangensis</name>
    <dbReference type="NCBI Taxonomy" id="188770"/>
    <lineage>
        <taxon>Bacteria</taxon>
        <taxon>Bacillati</taxon>
        <taxon>Actinomycetota</taxon>
        <taxon>Actinomycetes</taxon>
        <taxon>Kitasatosporales</taxon>
        <taxon>Streptomycetaceae</taxon>
        <taxon>Streptomyces</taxon>
        <taxon>Streptomyces aurantiacus group</taxon>
    </lineage>
</organism>
<dbReference type="GeneID" id="300117637"/>
<dbReference type="KEGG" id="sky:D0C37_26270"/>
<evidence type="ECO:0000256" key="1">
    <source>
        <dbReference type="ARBA" id="ARBA00006383"/>
    </source>
</evidence>
<sequence length="268" mass="27937">MSSPAPVTGPLNTRASLTADLRSLGVRPGETLLAHTSLSSLGWVCGGPVTLVQALLDAVGPDGTLAVPTHSGDNSDPSGWGNPPVPESWWPAVRANMPPYDPRTTPSHGVGVVPETLRTWPGALRSAHPQTSFAALGPGARALVEDHALDCRLGEQSPLARLEESGARVLLLGAGYGSCTAFHLAEYRIAGPAVRNSFAVRTSSGPRWTTVTDTSVSDEGFAELGADFERSHPVVRGTVGGATARLFALAAAVAHAERWLPAHRPRTS</sequence>
<evidence type="ECO:0000313" key="4">
    <source>
        <dbReference type="EMBL" id="AXQ57753.1"/>
    </source>
</evidence>
<evidence type="ECO:0000256" key="2">
    <source>
        <dbReference type="ARBA" id="ARBA00022679"/>
    </source>
</evidence>
<keyword evidence="3" id="KW-0012">Acyltransferase</keyword>
<dbReference type="AlphaFoldDB" id="A0A385DGZ3"/>
<dbReference type="GO" id="GO:0046677">
    <property type="term" value="P:response to antibiotic"/>
    <property type="evidence" value="ECO:0007669"/>
    <property type="project" value="InterPro"/>
</dbReference>
<dbReference type="Pfam" id="PF02522">
    <property type="entry name" value="Antibiotic_NAT"/>
    <property type="match status" value="1"/>
</dbReference>
<gene>
    <name evidence="4" type="ORF">D0C37_26270</name>
</gene>
<proteinExistence type="inferred from homology"/>
<dbReference type="PANTHER" id="PTHR11104">
    <property type="entry name" value="AMINOGLYCOSIDE N3-ACETYLTRANSFERASE"/>
    <property type="match status" value="1"/>
</dbReference>
<name>A0A385DGZ3_9ACTN</name>
<dbReference type="RefSeq" id="WP_117350418.1">
    <property type="nucleotide sequence ID" value="NZ_CP031742.1"/>
</dbReference>
<dbReference type="InterPro" id="IPR003679">
    <property type="entry name" value="Amioglycoside_AcTrfase"/>
</dbReference>
<dbReference type="SUPFAM" id="SSF110710">
    <property type="entry name" value="TTHA0583/YokD-like"/>
    <property type="match status" value="1"/>
</dbReference>
<evidence type="ECO:0000313" key="5">
    <source>
        <dbReference type="Proteomes" id="UP000259636"/>
    </source>
</evidence>
<keyword evidence="2 4" id="KW-0808">Transferase</keyword>
<dbReference type="InterPro" id="IPR028345">
    <property type="entry name" value="Antibiotic_NAT-like"/>
</dbReference>
<dbReference type="PANTHER" id="PTHR11104:SF0">
    <property type="entry name" value="SPBETA PROPHAGE-DERIVED AMINOGLYCOSIDE N(3')-ACETYLTRANSFERASE-LIKE PROTEIN YOKD"/>
    <property type="match status" value="1"/>
</dbReference>
<dbReference type="EMBL" id="CP031742">
    <property type="protein sequence ID" value="AXQ57753.1"/>
    <property type="molecule type" value="Genomic_DNA"/>
</dbReference>
<comment type="similarity">
    <text evidence="1">Belongs to the antibiotic N-acetyltransferase family.</text>
</comment>
<protein>
    <submittedName>
        <fullName evidence="4">Aminoglycoside N(3)-acetyltransferase</fullName>
    </submittedName>
</protein>
<accession>A0A385DGZ3</accession>
<dbReference type="Proteomes" id="UP000259636">
    <property type="component" value="Chromosome"/>
</dbReference>
<reference evidence="4 5" key="1">
    <citation type="submission" date="2018-08" db="EMBL/GenBank/DDBJ databases">
        <authorList>
            <person name="Ferrada E.E."/>
            <person name="Latorre B.A."/>
        </authorList>
    </citation>
    <scope>NUCLEOTIDE SEQUENCE [LARGE SCALE GENOMIC DNA]</scope>
    <source>
        <strain evidence="4 5">VK-A60T</strain>
    </source>
</reference>
<dbReference type="GO" id="GO:0008080">
    <property type="term" value="F:N-acetyltransferase activity"/>
    <property type="evidence" value="ECO:0007669"/>
    <property type="project" value="InterPro"/>
</dbReference>